<accession>A0AAP0KNF2</accession>
<dbReference type="PANTHER" id="PTHR43281:SF6">
    <property type="entry name" value="HETERODIMERIC GERANYLGERANYL PYROPHOSPHATE SYNTHASE SMALL SUBUNIT, CHLOROPLASTIC-LIKE"/>
    <property type="match status" value="1"/>
</dbReference>
<keyword evidence="5" id="KW-1185">Reference proteome</keyword>
<evidence type="ECO:0000313" key="4">
    <source>
        <dbReference type="EMBL" id="KAK9155701.1"/>
    </source>
</evidence>
<dbReference type="Proteomes" id="UP001417504">
    <property type="component" value="Unassembled WGS sequence"/>
</dbReference>
<proteinExistence type="predicted"/>
<name>A0AAP0KNF2_9MAGN</name>
<dbReference type="SUPFAM" id="SSF48576">
    <property type="entry name" value="Terpenoid synthases"/>
    <property type="match status" value="1"/>
</dbReference>
<evidence type="ECO:0000256" key="1">
    <source>
        <dbReference type="ARBA" id="ARBA00001946"/>
    </source>
</evidence>
<comment type="cofactor">
    <cofactor evidence="1">
        <name>Mg(2+)</name>
        <dbReference type="ChEBI" id="CHEBI:18420"/>
    </cofactor>
</comment>
<dbReference type="AlphaFoldDB" id="A0AAP0KNF2"/>
<reference evidence="4 5" key="1">
    <citation type="submission" date="2024-01" db="EMBL/GenBank/DDBJ databases">
        <title>Genome assemblies of Stephania.</title>
        <authorList>
            <person name="Yang L."/>
        </authorList>
    </citation>
    <scope>NUCLEOTIDE SEQUENCE [LARGE SCALE GENOMIC DNA]</scope>
    <source>
        <strain evidence="4">QJT</strain>
        <tissue evidence="4">Leaf</tissue>
    </source>
</reference>
<dbReference type="GO" id="GO:0004659">
    <property type="term" value="F:prenyltransferase activity"/>
    <property type="evidence" value="ECO:0007669"/>
    <property type="project" value="TreeGrafter"/>
</dbReference>
<gene>
    <name evidence="4" type="ORF">Sjap_003181</name>
</gene>
<keyword evidence="3" id="KW-0460">Magnesium</keyword>
<comment type="caution">
    <text evidence="4">The sequence shown here is derived from an EMBL/GenBank/DDBJ whole genome shotgun (WGS) entry which is preliminary data.</text>
</comment>
<sequence>MATNSLRYGFTHSPSDQSRRVDVAHPLNAEVRTYLKQVIPLREPLSVYNPMHHLVFTSPPSPAPALCLAAFDLVGGPHLHRGQAIVAASTLHLFHVAAYAHDHLPLSDRPNYNNGSPHHRYGPNIELLIGDGIIPFAYELLAKSDANSTSSKKILEVILEMARATGARGAMSEPMPERKGGVLSGCGAACGAILGGGSGEEVERLREIGRCVGMVNGMLKLVHGDSYGFSSGSTDINSEYLLGEVERLRSLGLEELESLRDGSSSRDDQLHRVYDLLMDERL</sequence>
<protein>
    <submittedName>
        <fullName evidence="4">Uncharacterized protein</fullName>
    </submittedName>
</protein>
<keyword evidence="2" id="KW-0479">Metal-binding</keyword>
<dbReference type="GO" id="GO:0046872">
    <property type="term" value="F:metal ion binding"/>
    <property type="evidence" value="ECO:0007669"/>
    <property type="project" value="UniProtKB-KW"/>
</dbReference>
<dbReference type="PANTHER" id="PTHR43281">
    <property type="entry name" value="FARNESYL DIPHOSPHATE SYNTHASE"/>
    <property type="match status" value="1"/>
</dbReference>
<organism evidence="4 5">
    <name type="scientific">Stephania japonica</name>
    <dbReference type="NCBI Taxonomy" id="461633"/>
    <lineage>
        <taxon>Eukaryota</taxon>
        <taxon>Viridiplantae</taxon>
        <taxon>Streptophyta</taxon>
        <taxon>Embryophyta</taxon>
        <taxon>Tracheophyta</taxon>
        <taxon>Spermatophyta</taxon>
        <taxon>Magnoliopsida</taxon>
        <taxon>Ranunculales</taxon>
        <taxon>Menispermaceae</taxon>
        <taxon>Menispermoideae</taxon>
        <taxon>Cissampelideae</taxon>
        <taxon>Stephania</taxon>
    </lineage>
</organism>
<evidence type="ECO:0000313" key="5">
    <source>
        <dbReference type="Proteomes" id="UP001417504"/>
    </source>
</evidence>
<dbReference type="Gene3D" id="1.10.600.10">
    <property type="entry name" value="Farnesyl Diphosphate Synthase"/>
    <property type="match status" value="1"/>
</dbReference>
<dbReference type="InterPro" id="IPR008949">
    <property type="entry name" value="Isoprenoid_synthase_dom_sf"/>
</dbReference>
<evidence type="ECO:0000256" key="2">
    <source>
        <dbReference type="ARBA" id="ARBA00022723"/>
    </source>
</evidence>
<evidence type="ECO:0000256" key="3">
    <source>
        <dbReference type="ARBA" id="ARBA00022842"/>
    </source>
</evidence>
<dbReference type="EMBL" id="JBBNAE010000001">
    <property type="protein sequence ID" value="KAK9155701.1"/>
    <property type="molecule type" value="Genomic_DNA"/>
</dbReference>